<gene>
    <name evidence="4" type="ORF">OUO13_12755</name>
</gene>
<sequence length="200" mass="22268">MVLRKALGICLAALVLPAHAFKTYEELALGMAWVDVPERLVTDESGATVVSPAWDVLANQLHVEVGVEPFSWLGLGINMLWQNERRAETSDNTESGSDYPYEQFTNRGRYRSLNAGWRLRVQLPTAVAPYALAGQNCGASDLDLTDEQRRWHGHGCAFDWGAGVRFQSPQYPVALLLEYNQGHFADVAYHGFLAGFHGRF</sequence>
<name>A0A9X3EF37_9GAMM</name>
<dbReference type="InterPro" id="IPR011250">
    <property type="entry name" value="OMP/PagP_B-barrel"/>
</dbReference>
<dbReference type="EMBL" id="JAPNOA010000029">
    <property type="protein sequence ID" value="MCY0966060.1"/>
    <property type="molecule type" value="Genomic_DNA"/>
</dbReference>
<dbReference type="Pfam" id="PF13505">
    <property type="entry name" value="OMP_b-brl"/>
    <property type="match status" value="1"/>
</dbReference>
<organism evidence="4 5">
    <name type="scientific">Parathalassolituus penaei</name>
    <dbReference type="NCBI Taxonomy" id="2997323"/>
    <lineage>
        <taxon>Bacteria</taxon>
        <taxon>Pseudomonadati</taxon>
        <taxon>Pseudomonadota</taxon>
        <taxon>Gammaproteobacteria</taxon>
        <taxon>Oceanospirillales</taxon>
        <taxon>Oceanospirillaceae</taxon>
        <taxon>Parathalassolituus</taxon>
    </lineage>
</organism>
<evidence type="ECO:0000313" key="4">
    <source>
        <dbReference type="EMBL" id="MCY0966060.1"/>
    </source>
</evidence>
<keyword evidence="1 2" id="KW-0732">Signal</keyword>
<evidence type="ECO:0000256" key="2">
    <source>
        <dbReference type="SAM" id="SignalP"/>
    </source>
</evidence>
<dbReference type="AlphaFoldDB" id="A0A9X3EF37"/>
<evidence type="ECO:0000259" key="3">
    <source>
        <dbReference type="Pfam" id="PF13505"/>
    </source>
</evidence>
<dbReference type="SUPFAM" id="SSF56925">
    <property type="entry name" value="OMPA-like"/>
    <property type="match status" value="1"/>
</dbReference>
<keyword evidence="5" id="KW-1185">Reference proteome</keyword>
<reference evidence="4" key="1">
    <citation type="submission" date="2022-11" db="EMBL/GenBank/DDBJ databases">
        <title>Parathalassolutuus dongxingensis gen. nov., sp. nov., a novel member of family Oceanospirillaceae isolated from a coastal shrimp pond in Guangxi, China.</title>
        <authorList>
            <person name="Chen H."/>
        </authorList>
    </citation>
    <scope>NUCLEOTIDE SEQUENCE</scope>
    <source>
        <strain evidence="4">G-43</strain>
    </source>
</reference>
<feature type="signal peptide" evidence="2">
    <location>
        <begin position="1"/>
        <end position="20"/>
    </location>
</feature>
<feature type="chain" id="PRO_5040770559" evidence="2">
    <location>
        <begin position="21"/>
        <end position="200"/>
    </location>
</feature>
<dbReference type="Proteomes" id="UP001150830">
    <property type="component" value="Unassembled WGS sequence"/>
</dbReference>
<dbReference type="InterPro" id="IPR027385">
    <property type="entry name" value="Beta-barrel_OMP"/>
</dbReference>
<comment type="caution">
    <text evidence="4">The sequence shown here is derived from an EMBL/GenBank/DDBJ whole genome shotgun (WGS) entry which is preliminary data.</text>
</comment>
<dbReference type="RefSeq" id="WP_283174263.1">
    <property type="nucleotide sequence ID" value="NZ_JAPNOA010000029.1"/>
</dbReference>
<evidence type="ECO:0000256" key="1">
    <source>
        <dbReference type="ARBA" id="ARBA00022729"/>
    </source>
</evidence>
<evidence type="ECO:0000313" key="5">
    <source>
        <dbReference type="Proteomes" id="UP001150830"/>
    </source>
</evidence>
<protein>
    <submittedName>
        <fullName evidence="4">Outer membrane beta-barrel protein</fullName>
    </submittedName>
</protein>
<accession>A0A9X3EF37</accession>
<proteinExistence type="predicted"/>
<feature type="domain" description="Outer membrane protein beta-barrel" evidence="3">
    <location>
        <begin position="9"/>
        <end position="200"/>
    </location>
</feature>